<dbReference type="InterPro" id="IPR041699">
    <property type="entry name" value="AAA_32"/>
</dbReference>
<dbReference type="Pfam" id="PF05362">
    <property type="entry name" value="Lon_C"/>
    <property type="match status" value="1"/>
</dbReference>
<comment type="catalytic activity">
    <reaction evidence="2">
        <text>Hydrolysis of proteins in presence of ATP.</text>
        <dbReference type="EC" id="3.4.21.53"/>
    </reaction>
</comment>
<dbReference type="Gene3D" id="3.30.230.10">
    <property type="match status" value="1"/>
</dbReference>
<feature type="active site" evidence="2">
    <location>
        <position position="382"/>
    </location>
</feature>
<dbReference type="GO" id="GO:0006508">
    <property type="term" value="P:proteolysis"/>
    <property type="evidence" value="ECO:0007669"/>
    <property type="project" value="UniProtKB-KW"/>
</dbReference>
<dbReference type="PRINTS" id="PR00830">
    <property type="entry name" value="ENDOLAPTASE"/>
</dbReference>
<proteinExistence type="inferred from homology"/>
<dbReference type="GO" id="GO:0030163">
    <property type="term" value="P:protein catabolic process"/>
    <property type="evidence" value="ECO:0007669"/>
    <property type="project" value="InterPro"/>
</dbReference>
<dbReference type="GO" id="GO:0004176">
    <property type="term" value="F:ATP-dependent peptidase activity"/>
    <property type="evidence" value="ECO:0007669"/>
    <property type="project" value="UniProtKB-UniRule"/>
</dbReference>
<dbReference type="EMBL" id="FOVC01000001">
    <property type="protein sequence ID" value="SFM90775.1"/>
    <property type="molecule type" value="Genomic_DNA"/>
</dbReference>
<dbReference type="InterPro" id="IPR027065">
    <property type="entry name" value="Lon_Prtase"/>
</dbReference>
<gene>
    <name evidence="4" type="ORF">SAMN05216516_101239</name>
</gene>
<protein>
    <recommendedName>
        <fullName evidence="2">endopeptidase La</fullName>
        <ecNumber evidence="2">3.4.21.53</ecNumber>
    </recommendedName>
</protein>
<dbReference type="EC" id="3.4.21.53" evidence="2"/>
<keyword evidence="2" id="KW-0720">Serine protease</keyword>
<reference evidence="5" key="1">
    <citation type="submission" date="2016-10" db="EMBL/GenBank/DDBJ databases">
        <authorList>
            <person name="Varghese N."/>
            <person name="Submissions S."/>
        </authorList>
    </citation>
    <scope>NUCLEOTIDE SEQUENCE [LARGE SCALE GENOMIC DNA]</scope>
    <source>
        <strain evidence="5">N6PO6</strain>
    </source>
</reference>
<dbReference type="GO" id="GO:0005524">
    <property type="term" value="F:ATP binding"/>
    <property type="evidence" value="ECO:0007669"/>
    <property type="project" value="InterPro"/>
</dbReference>
<dbReference type="InterPro" id="IPR020568">
    <property type="entry name" value="Ribosomal_Su5_D2-typ_SF"/>
</dbReference>
<dbReference type="InterPro" id="IPR014721">
    <property type="entry name" value="Ribsml_uS5_D2-typ_fold_subgr"/>
</dbReference>
<accession>A0A1I4UPE1</accession>
<dbReference type="InterPro" id="IPR008269">
    <property type="entry name" value="Lon_proteolytic"/>
</dbReference>
<evidence type="ECO:0000313" key="5">
    <source>
        <dbReference type="Proteomes" id="UP000242222"/>
    </source>
</evidence>
<dbReference type="AlphaFoldDB" id="A0A1I4UPE1"/>
<evidence type="ECO:0000256" key="2">
    <source>
        <dbReference type="PROSITE-ProRule" id="PRU01122"/>
    </source>
</evidence>
<evidence type="ECO:0000313" key="4">
    <source>
        <dbReference type="EMBL" id="SFM90775.1"/>
    </source>
</evidence>
<dbReference type="Proteomes" id="UP000242222">
    <property type="component" value="Unassembled WGS sequence"/>
</dbReference>
<dbReference type="PROSITE" id="PS51786">
    <property type="entry name" value="LON_PROTEOLYTIC"/>
    <property type="match status" value="1"/>
</dbReference>
<dbReference type="PANTHER" id="PTHR10046">
    <property type="entry name" value="ATP DEPENDENT LON PROTEASE FAMILY MEMBER"/>
    <property type="match status" value="1"/>
</dbReference>
<keyword evidence="5" id="KW-1185">Reference proteome</keyword>
<name>A0A1I4UPE1_9GAMM</name>
<feature type="active site" evidence="2">
    <location>
        <position position="425"/>
    </location>
</feature>
<dbReference type="STRING" id="1367852.SAMN05216516_101239"/>
<dbReference type="InterPro" id="IPR027417">
    <property type="entry name" value="P-loop_NTPase"/>
</dbReference>
<feature type="domain" description="Lon proteolytic" evidence="3">
    <location>
        <begin position="290"/>
        <end position="487"/>
    </location>
</feature>
<dbReference type="SUPFAM" id="SSF54211">
    <property type="entry name" value="Ribosomal protein S5 domain 2-like"/>
    <property type="match status" value="1"/>
</dbReference>
<organism evidence="4 5">
    <name type="scientific">Izhakiella capsodis</name>
    <dbReference type="NCBI Taxonomy" id="1367852"/>
    <lineage>
        <taxon>Bacteria</taxon>
        <taxon>Pseudomonadati</taxon>
        <taxon>Pseudomonadota</taxon>
        <taxon>Gammaproteobacteria</taxon>
        <taxon>Enterobacterales</taxon>
        <taxon>Erwiniaceae</taxon>
        <taxon>Izhakiella</taxon>
    </lineage>
</organism>
<dbReference type="GO" id="GO:0004252">
    <property type="term" value="F:serine-type endopeptidase activity"/>
    <property type="evidence" value="ECO:0007669"/>
    <property type="project" value="UniProtKB-UniRule"/>
</dbReference>
<evidence type="ECO:0000256" key="1">
    <source>
        <dbReference type="ARBA" id="ARBA00022670"/>
    </source>
</evidence>
<sequence length="529" mass="59842">MLVKVAEYSQYLTLLRNQLTQLEASKSSQWCGGQYTLEGNQAHYRAFNGPEDNFACKSNQVDIADWIEPEQLFGCVRLFRETLALEPGLLHRLNGGTLIISLRSILSQPLMWLRLKQIFLSQQYVWLSLDETRPLPIFLPTMPLKFKLLIAGDREALAEFQEIEPELSSLAIYSEFEENIQIVDDKEIADWCQWVNSVAVDAEIGAIDADLWPELIIEGTRYTGDQKTLPLCPCWLARQLQDAAIYSNDKRLTARGLKSALEARAWREGFLAQRMQDEILLDQILINTEDEVIGQINGLSVIEFSGHPRAFGEPSRISCVVHPGDGEFTDVERKAELGGNIHAKGMMIMQAWLISELELEQQLPFSASIVFEQSYSEVDGDSASLAELCALISALSTQPVNQQIAVTGSVDQFGNVQSVGGLNEKIEGFFQICQRRGLNGKQGVILPVSNVRHLVLNDEVVNAVRDEQFYLWTVSHVEQALPLLMQISWNTEQGACLLRTIQDRIAQMNQQENRHRPWPLRWLNLFNLN</sequence>
<keyword evidence="2" id="KW-0378">Hydrolase</keyword>
<dbReference type="Pfam" id="PF13654">
    <property type="entry name" value="AAA_32"/>
    <property type="match status" value="1"/>
</dbReference>
<comment type="similarity">
    <text evidence="2">Belongs to the peptidase S16 family.</text>
</comment>
<evidence type="ECO:0000259" key="3">
    <source>
        <dbReference type="PROSITE" id="PS51786"/>
    </source>
</evidence>
<keyword evidence="1 2" id="KW-0645">Protease</keyword>
<dbReference type="Gene3D" id="3.40.50.300">
    <property type="entry name" value="P-loop containing nucleotide triphosphate hydrolases"/>
    <property type="match status" value="1"/>
</dbReference>